<dbReference type="Proteomes" id="UP000516305">
    <property type="component" value="Chromosome"/>
</dbReference>
<dbReference type="PANTHER" id="PTHR22946">
    <property type="entry name" value="DIENELACTONE HYDROLASE DOMAIN-CONTAINING PROTEIN-RELATED"/>
    <property type="match status" value="1"/>
</dbReference>
<dbReference type="AlphaFoldDB" id="A0A7H0VEI7"/>
<evidence type="ECO:0000259" key="2">
    <source>
        <dbReference type="Pfam" id="PF20434"/>
    </source>
</evidence>
<dbReference type="GO" id="GO:0052689">
    <property type="term" value="F:carboxylic ester hydrolase activity"/>
    <property type="evidence" value="ECO:0007669"/>
    <property type="project" value="UniProtKB-ARBA"/>
</dbReference>
<dbReference type="PANTHER" id="PTHR22946:SF9">
    <property type="entry name" value="POLYKETIDE TRANSFERASE AF380"/>
    <property type="match status" value="1"/>
</dbReference>
<protein>
    <submittedName>
        <fullName evidence="3">Alpha/beta fold hydrolase</fullName>
    </submittedName>
</protein>
<dbReference type="InterPro" id="IPR050261">
    <property type="entry name" value="FrsA_esterase"/>
</dbReference>
<gene>
    <name evidence="3" type="ORF">H4K34_17460</name>
</gene>
<dbReference type="Gene3D" id="3.40.50.1820">
    <property type="entry name" value="alpha/beta hydrolase"/>
    <property type="match status" value="1"/>
</dbReference>
<dbReference type="InterPro" id="IPR029058">
    <property type="entry name" value="AB_hydrolase_fold"/>
</dbReference>
<dbReference type="KEGG" id="chyd:H4K34_17460"/>
<accession>A0A7H0VEI7</accession>
<dbReference type="EMBL" id="CP060139">
    <property type="protein sequence ID" value="QNR24135.1"/>
    <property type="molecule type" value="Genomic_DNA"/>
</dbReference>
<evidence type="ECO:0000256" key="1">
    <source>
        <dbReference type="ARBA" id="ARBA00022801"/>
    </source>
</evidence>
<name>A0A7H0VEI7_9FLAO</name>
<reference evidence="3 4" key="1">
    <citation type="submission" date="2020-08" db="EMBL/GenBank/DDBJ databases">
        <title>Croceimicrobium hydrocarbonivorans gen. nov., sp. nov., a novel marine bacterium isolated from a bacterial consortium that degrades polyethylene terephthalate.</title>
        <authorList>
            <person name="Liu R."/>
        </authorList>
    </citation>
    <scope>NUCLEOTIDE SEQUENCE [LARGE SCALE GENOMIC DNA]</scope>
    <source>
        <strain evidence="3 4">A20-9</strain>
    </source>
</reference>
<keyword evidence="4" id="KW-1185">Reference proteome</keyword>
<organism evidence="3 4">
    <name type="scientific">Croceimicrobium hydrocarbonivorans</name>
    <dbReference type="NCBI Taxonomy" id="2761580"/>
    <lineage>
        <taxon>Bacteria</taxon>
        <taxon>Pseudomonadati</taxon>
        <taxon>Bacteroidota</taxon>
        <taxon>Flavobacteriia</taxon>
        <taxon>Flavobacteriales</taxon>
        <taxon>Owenweeksiaceae</taxon>
        <taxon>Croceimicrobium</taxon>
    </lineage>
</organism>
<dbReference type="Pfam" id="PF20434">
    <property type="entry name" value="BD-FAE"/>
    <property type="match status" value="1"/>
</dbReference>
<keyword evidence="1 3" id="KW-0378">Hydrolase</keyword>
<dbReference type="InterPro" id="IPR049492">
    <property type="entry name" value="BD-FAE-like_dom"/>
</dbReference>
<dbReference type="RefSeq" id="WP_210758670.1">
    <property type="nucleotide sequence ID" value="NZ_CP060139.1"/>
</dbReference>
<sequence length="269" mass="30466">MSVDISFPKSAKALPVVIYAHGINGFKDWGGMDLIAQKFAEAGFAFLKFNFSHNGTTPARPTEFFDLEAYKEDSYLKRQKDLERILKFVESPHPELELDSENIFLIGHSRGGADAILATAKDARIKALITWAAVSHARTPWDQLSPEEIKDWAEQGYFTRKNGRTAQDLPIGYSLYEEYKAHKADLDVEAAARAIKAPWLIIHGEEDEAVFIKHAYDLKQWQPEARVAVIPETGHTFDRQHPWNTTELPEASLKKVNRSIEFLQEVLSA</sequence>
<feature type="domain" description="BD-FAE-like" evidence="2">
    <location>
        <begin position="4"/>
        <end position="221"/>
    </location>
</feature>
<evidence type="ECO:0000313" key="3">
    <source>
        <dbReference type="EMBL" id="QNR24135.1"/>
    </source>
</evidence>
<evidence type="ECO:0000313" key="4">
    <source>
        <dbReference type="Proteomes" id="UP000516305"/>
    </source>
</evidence>
<proteinExistence type="predicted"/>
<dbReference type="SUPFAM" id="SSF53474">
    <property type="entry name" value="alpha/beta-Hydrolases"/>
    <property type="match status" value="1"/>
</dbReference>